<dbReference type="AlphaFoldDB" id="A0A5C5X4J0"/>
<evidence type="ECO:0000313" key="2">
    <source>
        <dbReference type="Proteomes" id="UP000317243"/>
    </source>
</evidence>
<evidence type="ECO:0000313" key="1">
    <source>
        <dbReference type="EMBL" id="TWT57241.1"/>
    </source>
</evidence>
<protein>
    <submittedName>
        <fullName evidence="1">Uncharacterized protein</fullName>
    </submittedName>
</protein>
<dbReference type="Proteomes" id="UP000317243">
    <property type="component" value="Unassembled WGS sequence"/>
</dbReference>
<gene>
    <name evidence="1" type="ORF">KOR42_05990</name>
</gene>
<organism evidence="1 2">
    <name type="scientific">Thalassoglobus neptunius</name>
    <dbReference type="NCBI Taxonomy" id="1938619"/>
    <lineage>
        <taxon>Bacteria</taxon>
        <taxon>Pseudomonadati</taxon>
        <taxon>Planctomycetota</taxon>
        <taxon>Planctomycetia</taxon>
        <taxon>Planctomycetales</taxon>
        <taxon>Planctomycetaceae</taxon>
        <taxon>Thalassoglobus</taxon>
    </lineage>
</organism>
<proteinExistence type="predicted"/>
<accession>A0A5C5X4J0</accession>
<sequence length="65" mass="7075">MEWVRIDRGSSGGGGTPKGEAIAADIFTDRTLNSDITTTKGSFELLCEEPVRGSKVLWCQPTNHH</sequence>
<reference evidence="1 2" key="1">
    <citation type="submission" date="2019-02" db="EMBL/GenBank/DDBJ databases">
        <title>Deep-cultivation of Planctomycetes and their phenomic and genomic characterization uncovers novel biology.</title>
        <authorList>
            <person name="Wiegand S."/>
            <person name="Jogler M."/>
            <person name="Boedeker C."/>
            <person name="Pinto D."/>
            <person name="Vollmers J."/>
            <person name="Rivas-Marin E."/>
            <person name="Kohn T."/>
            <person name="Peeters S.H."/>
            <person name="Heuer A."/>
            <person name="Rast P."/>
            <person name="Oberbeckmann S."/>
            <person name="Bunk B."/>
            <person name="Jeske O."/>
            <person name="Meyerdierks A."/>
            <person name="Storesund J.E."/>
            <person name="Kallscheuer N."/>
            <person name="Luecker S."/>
            <person name="Lage O.M."/>
            <person name="Pohl T."/>
            <person name="Merkel B.J."/>
            <person name="Hornburger P."/>
            <person name="Mueller R.-W."/>
            <person name="Bruemmer F."/>
            <person name="Labrenz M."/>
            <person name="Spormann A.M."/>
            <person name="Op Den Camp H."/>
            <person name="Overmann J."/>
            <person name="Amann R."/>
            <person name="Jetten M.S.M."/>
            <person name="Mascher T."/>
            <person name="Medema M.H."/>
            <person name="Devos D.P."/>
            <person name="Kaster A.-K."/>
            <person name="Ovreas L."/>
            <person name="Rohde M."/>
            <person name="Galperin M.Y."/>
            <person name="Jogler C."/>
        </authorList>
    </citation>
    <scope>NUCLEOTIDE SEQUENCE [LARGE SCALE GENOMIC DNA]</scope>
    <source>
        <strain evidence="1 2">KOR42</strain>
    </source>
</reference>
<comment type="caution">
    <text evidence="1">The sequence shown here is derived from an EMBL/GenBank/DDBJ whole genome shotgun (WGS) entry which is preliminary data.</text>
</comment>
<dbReference type="EMBL" id="SIHI01000001">
    <property type="protein sequence ID" value="TWT57241.1"/>
    <property type="molecule type" value="Genomic_DNA"/>
</dbReference>
<name>A0A5C5X4J0_9PLAN</name>
<keyword evidence="2" id="KW-1185">Reference proteome</keyword>